<evidence type="ECO:0000256" key="4">
    <source>
        <dbReference type="ARBA" id="ARBA00022692"/>
    </source>
</evidence>
<feature type="transmembrane region" description="Helical" evidence="8">
    <location>
        <begin position="450"/>
        <end position="472"/>
    </location>
</feature>
<dbReference type="PANTHER" id="PTHR11629:SF63">
    <property type="entry name" value="V-TYPE PROTON ATPASE SUBUNIT A"/>
    <property type="match status" value="1"/>
</dbReference>
<dbReference type="GO" id="GO:0016471">
    <property type="term" value="C:vacuolar proton-transporting V-type ATPase complex"/>
    <property type="evidence" value="ECO:0007669"/>
    <property type="project" value="TreeGrafter"/>
</dbReference>
<accession>A0A1M7K0M5</accession>
<keyword evidence="10" id="KW-1185">Reference proteome</keyword>
<dbReference type="InterPro" id="IPR002490">
    <property type="entry name" value="V-ATPase_116kDa_su"/>
</dbReference>
<dbReference type="Gene3D" id="3.30.70.2170">
    <property type="match status" value="1"/>
</dbReference>
<dbReference type="Pfam" id="PF01496">
    <property type="entry name" value="V_ATPase_I"/>
    <property type="match status" value="2"/>
</dbReference>
<proteinExistence type="inferred from homology"/>
<evidence type="ECO:0000313" key="10">
    <source>
        <dbReference type="Proteomes" id="UP000184375"/>
    </source>
</evidence>
<dbReference type="Proteomes" id="UP000184375">
    <property type="component" value="Unassembled WGS sequence"/>
</dbReference>
<evidence type="ECO:0000256" key="6">
    <source>
        <dbReference type="ARBA" id="ARBA00023065"/>
    </source>
</evidence>
<gene>
    <name evidence="9" type="ORF">SAMN05660826_01425</name>
</gene>
<name>A0A1M7K0M5_9FIRM</name>
<evidence type="ECO:0000256" key="8">
    <source>
        <dbReference type="SAM" id="Phobius"/>
    </source>
</evidence>
<evidence type="ECO:0000256" key="3">
    <source>
        <dbReference type="ARBA" id="ARBA00022448"/>
    </source>
</evidence>
<dbReference type="PANTHER" id="PTHR11629">
    <property type="entry name" value="VACUOLAR PROTON ATPASES"/>
    <property type="match status" value="1"/>
</dbReference>
<protein>
    <submittedName>
        <fullName evidence="9">V/A-type H+-transporting ATPase subunit I</fullName>
    </submittedName>
</protein>
<evidence type="ECO:0000256" key="5">
    <source>
        <dbReference type="ARBA" id="ARBA00022989"/>
    </source>
</evidence>
<dbReference type="Gene3D" id="3.30.70.2750">
    <property type="match status" value="1"/>
</dbReference>
<organism evidence="9 10">
    <name type="scientific">Caldanaerovirga acetigignens</name>
    <dbReference type="NCBI Taxonomy" id="447595"/>
    <lineage>
        <taxon>Bacteria</taxon>
        <taxon>Bacillati</taxon>
        <taxon>Bacillota</taxon>
        <taxon>Clostridia</taxon>
        <taxon>Thermosediminibacterales</taxon>
        <taxon>Thermosediminibacteraceae</taxon>
        <taxon>Caldanaerovirga</taxon>
    </lineage>
</organism>
<keyword evidence="6" id="KW-0406">Ion transport</keyword>
<feature type="transmembrane region" description="Helical" evidence="8">
    <location>
        <begin position="513"/>
        <end position="530"/>
    </location>
</feature>
<dbReference type="AlphaFoldDB" id="A0A1M7K0M5"/>
<evidence type="ECO:0000256" key="7">
    <source>
        <dbReference type="ARBA" id="ARBA00023136"/>
    </source>
</evidence>
<dbReference type="GO" id="GO:0046961">
    <property type="term" value="F:proton-transporting ATPase activity, rotational mechanism"/>
    <property type="evidence" value="ECO:0007669"/>
    <property type="project" value="InterPro"/>
</dbReference>
<sequence length="678" mass="76267">MAIEKMKLIGIIGNINKMNKILRLIILNGTLHLINSLNRISSEDFVLPPSEENIKALEEIPYLKPYTSRRDFSREEEIIKNLIGIFNLGPEIKGEYLGQDYEFDDFMKQIFNVYSTVHSIAESIEDRRRSIEQKRIYIDNLRYLEKYKVNIGKLVNMKLLSFKLIRLSKENYSKLKKNYENIPAVVLKITDEGKNVVVASITSKSLEETVERIFSSLNFTELPLPENFNCSSKSAIKELEESIAEDRKFIDSMQKSIENYKNNYAIEIEKAYARLEMEKKVEEVKTSLAIGKKLFFMFGFVPESSAEQLKSELKATFGEDVIIILEDVDKKSPGLTPPTKLRNIAIIKPFEEMVKMYGVPAYNEKDPTAFFALSYLLLFGAMFGDLGQGLVLFTAGILLRLFKKSMAVFGGILASLGLSSMIFGILYGSFFGSEEVIPALLVRPMANINLILAGAVGLGIILIILGFLYSILNSYIEKNLEEALFGRNGIAGFVFYILLIYMVYVFAAGKSGLPPTLLSSTAAIIVLMVFKKPLSSRLTGTKVLYHDSPVDYYIEEGFGVLETVLSAMSNTISFIRVGAFALNHAGLYIAFATMAEMTNSGTGSLLLLVIGNIIIICLEGLIVFIQALRLEYYELFSKYFRGDGIEYEPIKINLSISKSISLMRRHSLKRNISANYAF</sequence>
<feature type="transmembrane region" description="Helical" evidence="8">
    <location>
        <begin position="484"/>
        <end position="507"/>
    </location>
</feature>
<evidence type="ECO:0000256" key="1">
    <source>
        <dbReference type="ARBA" id="ARBA00004141"/>
    </source>
</evidence>
<dbReference type="STRING" id="447595.SAMN05660826_01425"/>
<keyword evidence="4 8" id="KW-0812">Transmembrane</keyword>
<dbReference type="RefSeq" id="WP_073256739.1">
    <property type="nucleotide sequence ID" value="NZ_FRCR01000007.1"/>
</dbReference>
<feature type="transmembrane region" description="Helical" evidence="8">
    <location>
        <begin position="406"/>
        <end position="430"/>
    </location>
</feature>
<reference evidence="10" key="1">
    <citation type="submission" date="2016-11" db="EMBL/GenBank/DDBJ databases">
        <authorList>
            <person name="Varghese N."/>
            <person name="Submissions S."/>
        </authorList>
    </citation>
    <scope>NUCLEOTIDE SEQUENCE [LARGE SCALE GENOMIC DNA]</scope>
    <source>
        <strain evidence="10">DSM 18802</strain>
    </source>
</reference>
<comment type="similarity">
    <text evidence="2">Belongs to the V-ATPase 116 kDa subunit family.</text>
</comment>
<feature type="transmembrane region" description="Helical" evidence="8">
    <location>
        <begin position="574"/>
        <end position="593"/>
    </location>
</feature>
<evidence type="ECO:0000256" key="2">
    <source>
        <dbReference type="ARBA" id="ARBA00009904"/>
    </source>
</evidence>
<comment type="subcellular location">
    <subcellularLocation>
        <location evidence="1">Membrane</location>
        <topology evidence="1">Multi-pass membrane protein</topology>
    </subcellularLocation>
</comment>
<dbReference type="Gene3D" id="1.20.1460.20">
    <property type="match status" value="1"/>
</dbReference>
<keyword evidence="5 8" id="KW-1133">Transmembrane helix</keyword>
<dbReference type="GO" id="GO:0051117">
    <property type="term" value="F:ATPase binding"/>
    <property type="evidence" value="ECO:0007669"/>
    <property type="project" value="TreeGrafter"/>
</dbReference>
<dbReference type="GO" id="GO:0033179">
    <property type="term" value="C:proton-transporting V-type ATPase, V0 domain"/>
    <property type="evidence" value="ECO:0007669"/>
    <property type="project" value="InterPro"/>
</dbReference>
<dbReference type="EMBL" id="FRCR01000007">
    <property type="protein sequence ID" value="SHM58826.1"/>
    <property type="molecule type" value="Genomic_DNA"/>
</dbReference>
<dbReference type="GO" id="GO:0007035">
    <property type="term" value="P:vacuolar acidification"/>
    <property type="evidence" value="ECO:0007669"/>
    <property type="project" value="TreeGrafter"/>
</dbReference>
<evidence type="ECO:0000313" key="9">
    <source>
        <dbReference type="EMBL" id="SHM58826.1"/>
    </source>
</evidence>
<keyword evidence="3" id="KW-0813">Transport</keyword>
<feature type="transmembrane region" description="Helical" evidence="8">
    <location>
        <begin position="375"/>
        <end position="399"/>
    </location>
</feature>
<feature type="transmembrane region" description="Helical" evidence="8">
    <location>
        <begin position="605"/>
        <end position="628"/>
    </location>
</feature>
<keyword evidence="7 8" id="KW-0472">Membrane</keyword>
<dbReference type="OrthoDB" id="9803814at2"/>